<keyword evidence="3" id="KW-0547">Nucleotide-binding</keyword>
<dbReference type="AlphaFoldDB" id="X6MZ54"/>
<dbReference type="GO" id="GO:0005524">
    <property type="term" value="F:ATP binding"/>
    <property type="evidence" value="ECO:0007669"/>
    <property type="project" value="UniProtKB-KW"/>
</dbReference>
<dbReference type="InterPro" id="IPR000961">
    <property type="entry name" value="AGC-kinase_C"/>
</dbReference>
<dbReference type="Proteomes" id="UP000023152">
    <property type="component" value="Unassembled WGS sequence"/>
</dbReference>
<dbReference type="OrthoDB" id="1278353at2759"/>
<protein>
    <submittedName>
        <fullName evidence="7">AGC/Akt protein kinase</fullName>
    </submittedName>
</protein>
<keyword evidence="5" id="KW-0067">ATP-binding</keyword>
<proteinExistence type="predicted"/>
<dbReference type="InterPro" id="IPR011009">
    <property type="entry name" value="Kinase-like_dom_sf"/>
</dbReference>
<dbReference type="Gene3D" id="1.10.510.10">
    <property type="entry name" value="Transferase(Phosphotransferase) domain 1"/>
    <property type="match status" value="1"/>
</dbReference>
<reference evidence="7 8" key="1">
    <citation type="journal article" date="2013" name="Curr. Biol.">
        <title>The Genome of the Foraminiferan Reticulomyxa filosa.</title>
        <authorList>
            <person name="Glockner G."/>
            <person name="Hulsmann N."/>
            <person name="Schleicher M."/>
            <person name="Noegel A.A."/>
            <person name="Eichinger L."/>
            <person name="Gallinger C."/>
            <person name="Pawlowski J."/>
            <person name="Sierra R."/>
            <person name="Euteneuer U."/>
            <person name="Pillet L."/>
            <person name="Moustafa A."/>
            <person name="Platzer M."/>
            <person name="Groth M."/>
            <person name="Szafranski K."/>
            <person name="Schliwa M."/>
        </authorList>
    </citation>
    <scope>NUCLEOTIDE SEQUENCE [LARGE SCALE GENOMIC DNA]</scope>
</reference>
<sequence>MLYGMPPFQGDAQLKMYEKILTSPVEFRERPKVSAKAQDTITSLLKKQPCKRLGYGKNGTRNVKRHAWFHVEYSLYAIFFSSSDECLNVNWTAMAAQKLQAPYVPSLENNKDTKHFEHFHVEDIEEALIDDPNGDIYRWCENF</sequence>
<dbReference type="PANTHER" id="PTHR24353:SF37">
    <property type="entry name" value="CAMP-DEPENDENT PROTEIN KINASE CATALYTIC SUBUNIT PRKX"/>
    <property type="match status" value="1"/>
</dbReference>
<dbReference type="Gene3D" id="3.30.200.20">
    <property type="entry name" value="Phosphorylase Kinase, domain 1"/>
    <property type="match status" value="1"/>
</dbReference>
<dbReference type="GO" id="GO:0004691">
    <property type="term" value="F:cAMP-dependent protein kinase activity"/>
    <property type="evidence" value="ECO:0007669"/>
    <property type="project" value="TreeGrafter"/>
</dbReference>
<evidence type="ECO:0000313" key="7">
    <source>
        <dbReference type="EMBL" id="ETO18774.1"/>
    </source>
</evidence>
<evidence type="ECO:0000256" key="3">
    <source>
        <dbReference type="ARBA" id="ARBA00022741"/>
    </source>
</evidence>
<dbReference type="SUPFAM" id="SSF56112">
    <property type="entry name" value="Protein kinase-like (PK-like)"/>
    <property type="match status" value="1"/>
</dbReference>
<name>X6MZ54_RETFI</name>
<evidence type="ECO:0000256" key="1">
    <source>
        <dbReference type="ARBA" id="ARBA00022527"/>
    </source>
</evidence>
<keyword evidence="2" id="KW-0808">Transferase</keyword>
<dbReference type="EMBL" id="ASPP01014420">
    <property type="protein sequence ID" value="ETO18774.1"/>
    <property type="molecule type" value="Genomic_DNA"/>
</dbReference>
<feature type="domain" description="AGC-kinase C-terminal" evidence="6">
    <location>
        <begin position="87"/>
        <end position="143"/>
    </location>
</feature>
<organism evidence="7 8">
    <name type="scientific">Reticulomyxa filosa</name>
    <dbReference type="NCBI Taxonomy" id="46433"/>
    <lineage>
        <taxon>Eukaryota</taxon>
        <taxon>Sar</taxon>
        <taxon>Rhizaria</taxon>
        <taxon>Retaria</taxon>
        <taxon>Foraminifera</taxon>
        <taxon>Monothalamids</taxon>
        <taxon>Reticulomyxidae</taxon>
        <taxon>Reticulomyxa</taxon>
    </lineage>
</organism>
<dbReference type="GO" id="GO:0005952">
    <property type="term" value="C:cAMP-dependent protein kinase complex"/>
    <property type="evidence" value="ECO:0007669"/>
    <property type="project" value="TreeGrafter"/>
</dbReference>
<comment type="caution">
    <text evidence="7">The sequence shown here is derived from an EMBL/GenBank/DDBJ whole genome shotgun (WGS) entry which is preliminary data.</text>
</comment>
<evidence type="ECO:0000256" key="5">
    <source>
        <dbReference type="ARBA" id="ARBA00022840"/>
    </source>
</evidence>
<evidence type="ECO:0000313" key="8">
    <source>
        <dbReference type="Proteomes" id="UP000023152"/>
    </source>
</evidence>
<evidence type="ECO:0000256" key="4">
    <source>
        <dbReference type="ARBA" id="ARBA00022777"/>
    </source>
</evidence>
<dbReference type="PANTHER" id="PTHR24353">
    <property type="entry name" value="CYCLIC NUCLEOTIDE-DEPENDENT PROTEIN KINASE"/>
    <property type="match status" value="1"/>
</dbReference>
<keyword evidence="8" id="KW-1185">Reference proteome</keyword>
<dbReference type="PROSITE" id="PS51285">
    <property type="entry name" value="AGC_KINASE_CTER"/>
    <property type="match status" value="1"/>
</dbReference>
<evidence type="ECO:0000256" key="2">
    <source>
        <dbReference type="ARBA" id="ARBA00022679"/>
    </source>
</evidence>
<keyword evidence="4 7" id="KW-0418">Kinase</keyword>
<evidence type="ECO:0000259" key="6">
    <source>
        <dbReference type="PROSITE" id="PS51285"/>
    </source>
</evidence>
<keyword evidence="1" id="KW-0723">Serine/threonine-protein kinase</keyword>
<accession>X6MZ54</accession>
<gene>
    <name evidence="7" type="ORF">RFI_18480</name>
</gene>